<dbReference type="InterPro" id="IPR052766">
    <property type="entry name" value="S41A_metabolite_peptidase"/>
</dbReference>
<evidence type="ECO:0000313" key="2">
    <source>
        <dbReference type="EMBL" id="GAB1221996.1"/>
    </source>
</evidence>
<dbReference type="SUPFAM" id="SSF52096">
    <property type="entry name" value="ClpP/crotonase"/>
    <property type="match status" value="1"/>
</dbReference>
<accession>A0ABQ0DGK6</accession>
<evidence type="ECO:0000313" key="3">
    <source>
        <dbReference type="Proteomes" id="UP001628156"/>
    </source>
</evidence>
<evidence type="ECO:0000256" key="1">
    <source>
        <dbReference type="SAM" id="Phobius"/>
    </source>
</evidence>
<dbReference type="Proteomes" id="UP001628156">
    <property type="component" value="Unassembled WGS sequence"/>
</dbReference>
<reference evidence="2 3" key="1">
    <citation type="journal article" date="2019" name="PLoS Negl. Trop. Dis.">
        <title>Whole genome sequencing of Entamoeba nuttalli reveals mammalian host-related molecular signatures and a novel octapeptide-repeat surface protein.</title>
        <authorList>
            <person name="Tanaka M."/>
            <person name="Makiuchi T."/>
            <person name="Komiyama T."/>
            <person name="Shiina T."/>
            <person name="Osaki K."/>
            <person name="Tachibana H."/>
        </authorList>
    </citation>
    <scope>NUCLEOTIDE SEQUENCE [LARGE SCALE GENOMIC DNA]</scope>
    <source>
        <strain evidence="2 3">P19-061405</strain>
    </source>
</reference>
<protein>
    <recommendedName>
        <fullName evidence="4">EGF-like domain-containing protein</fullName>
    </recommendedName>
</protein>
<dbReference type="EMBL" id="BAAFRS010000088">
    <property type="protein sequence ID" value="GAB1221996.1"/>
    <property type="molecule type" value="Genomic_DNA"/>
</dbReference>
<organism evidence="2 3">
    <name type="scientific">Entamoeba nuttalli</name>
    <dbReference type="NCBI Taxonomy" id="412467"/>
    <lineage>
        <taxon>Eukaryota</taxon>
        <taxon>Amoebozoa</taxon>
        <taxon>Evosea</taxon>
        <taxon>Archamoebae</taxon>
        <taxon>Mastigamoebida</taxon>
        <taxon>Entamoebidae</taxon>
        <taxon>Entamoeba</taxon>
    </lineage>
</organism>
<keyword evidence="1" id="KW-0812">Transmembrane</keyword>
<keyword evidence="3" id="KW-1185">Reference proteome</keyword>
<evidence type="ECO:0008006" key="4">
    <source>
        <dbReference type="Google" id="ProtNLM"/>
    </source>
</evidence>
<gene>
    <name evidence="2" type="ORF">ENUP19_0088G0025</name>
</gene>
<dbReference type="InterPro" id="IPR029045">
    <property type="entry name" value="ClpP/crotonase-like_dom_sf"/>
</dbReference>
<sequence>MNIVLLLFISFSLSKQCGDYQPAMFGWNQIDTVDSVFECIESIKTTEKENTDIIDGLKYYLNAYVFKDILKNPPQPSFSNNYYEKVDIDSELDKINTKTKSLYEFYSEINNLIISTRDPNLAFSIDYTLKKPNSELRGFRYFLPFTINIDNDKKMYLNPLNELPLFNSYVVVYDVPKEIINNQKVPVIIINGEDPFNFIRKFGKKYVGLKCPHAQFTKAKSAITLGLLNEIPLTKEYLNTPITIIWENGERLTVNYKIYVMKYYDYSLNQKFQETLERSERRGIRNGIRIEYFEEGNERKRIKQENDEYEPNCSGYEEMCCLTTSNKVNTLIVKSFNSYGDYYLDKLKECVDKFDSNDYPIQVIFPQNGGGMVRFAQIIEKVLSPYDDFDYIYSSRISGTTENIMKNGGIGICNPETCEIKERRAGLKKLGSWYTKPRIIKYGDVEHKVTQPSIDRMSKNDLINYLYRYPKLKLIRYPRKPTEIVVYTDSYCHSACSLVTNGLKEWGGAILVGFDGDPYGKDEEFEVGVSSSYDILNINEIYPNNSLQQNGYELELTFSETYRYNYEYKETIPREFLPDIIDERVNIYQFSNNKIKEFEEETKKIVEKYKTKCNPKNKRLVKRDEKCDEEINKKHGHGGYECGDNGEWSTKCVLAYCDDGYKFDYINNKCIEDVCSSALPISIINVSMVIIGIIALILF</sequence>
<dbReference type="PANTHER" id="PTHR37049">
    <property type="entry name" value="PEPTIDASE S41 FAMILY PROTEIN"/>
    <property type="match status" value="1"/>
</dbReference>
<keyword evidence="1" id="KW-1133">Transmembrane helix</keyword>
<feature type="transmembrane region" description="Helical" evidence="1">
    <location>
        <begin position="678"/>
        <end position="698"/>
    </location>
</feature>
<comment type="caution">
    <text evidence="2">The sequence shown here is derived from an EMBL/GenBank/DDBJ whole genome shotgun (WGS) entry which is preliminary data.</text>
</comment>
<name>A0ABQ0DGK6_9EUKA</name>
<proteinExistence type="predicted"/>
<keyword evidence="1" id="KW-0472">Membrane</keyword>
<dbReference type="PANTHER" id="PTHR37049:SF4">
    <property type="entry name" value="RHODANESE DOMAIN-CONTAINING PROTEIN"/>
    <property type="match status" value="1"/>
</dbReference>